<comment type="subcellular location">
    <subcellularLocation>
        <location evidence="1">Membrane</location>
        <topology evidence="1">Multi-pass membrane protein</topology>
    </subcellularLocation>
</comment>
<dbReference type="PANTHER" id="PTHR10924">
    <property type="entry name" value="MAJOR FACILITATOR SUPERFAMILY PROTEIN-RELATED"/>
    <property type="match status" value="1"/>
</dbReference>
<feature type="transmembrane region" description="Helical" evidence="6">
    <location>
        <begin position="136"/>
        <end position="158"/>
    </location>
</feature>
<dbReference type="GO" id="GO:0016020">
    <property type="term" value="C:membrane"/>
    <property type="evidence" value="ECO:0007669"/>
    <property type="project" value="UniProtKB-SubCell"/>
</dbReference>
<dbReference type="Gene3D" id="1.20.1250.20">
    <property type="entry name" value="MFS general substrate transporter like domains"/>
    <property type="match status" value="1"/>
</dbReference>
<keyword evidence="2 6" id="KW-0812">Transmembrane</keyword>
<feature type="transmembrane region" description="Helical" evidence="6">
    <location>
        <begin position="453"/>
        <end position="473"/>
    </location>
</feature>
<evidence type="ECO:0008006" key="9">
    <source>
        <dbReference type="Google" id="ProtNLM"/>
    </source>
</evidence>
<feature type="transmembrane region" description="Helical" evidence="6">
    <location>
        <begin position="209"/>
        <end position="226"/>
    </location>
</feature>
<reference evidence="7" key="1">
    <citation type="submission" date="2024-06" db="EMBL/GenBank/DDBJ databases">
        <authorList>
            <person name="Liu X."/>
            <person name="Lenzi L."/>
            <person name="Haldenby T S."/>
            <person name="Uol C."/>
        </authorList>
    </citation>
    <scope>NUCLEOTIDE SEQUENCE</scope>
</reference>
<gene>
    <name evidence="7" type="ORF">CDAUBV1_LOCUS13569</name>
</gene>
<dbReference type="InterPro" id="IPR049680">
    <property type="entry name" value="FLVCR1-2_SLC49-like"/>
</dbReference>
<evidence type="ECO:0000313" key="8">
    <source>
        <dbReference type="Proteomes" id="UP001497525"/>
    </source>
</evidence>
<feature type="compositionally biased region" description="Polar residues" evidence="5">
    <location>
        <begin position="504"/>
        <end position="513"/>
    </location>
</feature>
<keyword evidence="3 6" id="KW-1133">Transmembrane helix</keyword>
<dbReference type="AlphaFoldDB" id="A0AAV2TS05"/>
<evidence type="ECO:0000256" key="5">
    <source>
        <dbReference type="SAM" id="MobiDB-lite"/>
    </source>
</evidence>
<feature type="transmembrane region" description="Helical" evidence="6">
    <location>
        <begin position="312"/>
        <end position="335"/>
    </location>
</feature>
<accession>A0AAV2TS05</accession>
<evidence type="ECO:0000256" key="2">
    <source>
        <dbReference type="ARBA" id="ARBA00022692"/>
    </source>
</evidence>
<organism evidence="7 8">
    <name type="scientific">Calicophoron daubneyi</name>
    <name type="common">Rumen fluke</name>
    <name type="synonym">Paramphistomum daubneyi</name>
    <dbReference type="NCBI Taxonomy" id="300641"/>
    <lineage>
        <taxon>Eukaryota</taxon>
        <taxon>Metazoa</taxon>
        <taxon>Spiralia</taxon>
        <taxon>Lophotrochozoa</taxon>
        <taxon>Platyhelminthes</taxon>
        <taxon>Trematoda</taxon>
        <taxon>Digenea</taxon>
        <taxon>Plagiorchiida</taxon>
        <taxon>Pronocephalata</taxon>
        <taxon>Paramphistomoidea</taxon>
        <taxon>Paramphistomidae</taxon>
        <taxon>Calicophoron</taxon>
    </lineage>
</organism>
<feature type="transmembrane region" description="Helical" evidence="6">
    <location>
        <begin position="272"/>
        <end position="292"/>
    </location>
</feature>
<evidence type="ECO:0000256" key="3">
    <source>
        <dbReference type="ARBA" id="ARBA00022989"/>
    </source>
</evidence>
<dbReference type="Proteomes" id="UP001497525">
    <property type="component" value="Unassembled WGS sequence"/>
</dbReference>
<feature type="transmembrane region" description="Helical" evidence="6">
    <location>
        <begin position="407"/>
        <end position="429"/>
    </location>
</feature>
<feature type="transmembrane region" description="Helical" evidence="6">
    <location>
        <begin position="347"/>
        <end position="365"/>
    </location>
</feature>
<feature type="transmembrane region" description="Helical" evidence="6">
    <location>
        <begin position="371"/>
        <end position="395"/>
    </location>
</feature>
<feature type="transmembrane region" description="Helical" evidence="6">
    <location>
        <begin position="105"/>
        <end position="124"/>
    </location>
</feature>
<dbReference type="Pfam" id="PF07690">
    <property type="entry name" value="MFS_1"/>
    <property type="match status" value="1"/>
</dbReference>
<proteinExistence type="predicted"/>
<evidence type="ECO:0000256" key="1">
    <source>
        <dbReference type="ARBA" id="ARBA00004141"/>
    </source>
</evidence>
<feature type="transmembrane region" description="Helical" evidence="6">
    <location>
        <begin position="178"/>
        <end position="197"/>
    </location>
</feature>
<comment type="caution">
    <text evidence="7">The sequence shown here is derived from an EMBL/GenBank/DDBJ whole genome shotgun (WGS) entry which is preliminary data.</text>
</comment>
<dbReference type="InterPro" id="IPR011701">
    <property type="entry name" value="MFS"/>
</dbReference>
<feature type="transmembrane region" description="Helical" evidence="6">
    <location>
        <begin position="35"/>
        <end position="58"/>
    </location>
</feature>
<dbReference type="GO" id="GO:0022857">
    <property type="term" value="F:transmembrane transporter activity"/>
    <property type="evidence" value="ECO:0007669"/>
    <property type="project" value="InterPro"/>
</dbReference>
<feature type="transmembrane region" description="Helical" evidence="6">
    <location>
        <begin position="78"/>
        <end position="98"/>
    </location>
</feature>
<dbReference type="PANTHER" id="PTHR10924:SF6">
    <property type="entry name" value="SOLUTE CARRIER FAMILY 49 MEMBER A3"/>
    <property type="match status" value="1"/>
</dbReference>
<feature type="region of interest" description="Disordered" evidence="5">
    <location>
        <begin position="483"/>
        <end position="513"/>
    </location>
</feature>
<dbReference type="EMBL" id="CAXLJL010000523">
    <property type="protein sequence ID" value="CAL5138761.1"/>
    <property type="molecule type" value="Genomic_DNA"/>
</dbReference>
<name>A0AAV2TS05_CALDB</name>
<evidence type="ECO:0000256" key="6">
    <source>
        <dbReference type="SAM" id="Phobius"/>
    </source>
</evidence>
<evidence type="ECO:0000313" key="7">
    <source>
        <dbReference type="EMBL" id="CAL5138761.1"/>
    </source>
</evidence>
<protein>
    <recommendedName>
        <fullName evidence="9">Major facilitator superfamily (MFS) profile domain-containing protein</fullName>
    </recommendedName>
</protein>
<dbReference type="SUPFAM" id="SSF103473">
    <property type="entry name" value="MFS general substrate transporter"/>
    <property type="match status" value="1"/>
</dbReference>
<evidence type="ECO:0000256" key="4">
    <source>
        <dbReference type="ARBA" id="ARBA00023136"/>
    </source>
</evidence>
<sequence>MNESTENLIPPSSSSSLLPTRNEDRLNLRVYRTTALRWVMVLVLALLNSTSAYLWISFAPVANHFGAYYSASETTLNFIQMIFPLTTVIFGLPASLVIDYLGTRLVLCFSALANLICGILRVVSSASFLRFLSPHFRLILVGCGQCVASFAQPLCMFIPTKLALEWFPDRQRTVANTIGSLANALGVLFGSALAPVLVKTPNDLPRFNYFSLAIVSIGTVLTLSLVRRSKPQNPPSAAAELASFARCRQSVLPESGRILDHRRRFQKQLCEPFRLAGFWILIFSFGSMLAYYTMVSTLFQQMLCTKGYSNQFSGICAVVMIGAGLIASVFTAVYVDRTGLFIESIKFCYMMALLGVIGFGSALWYSQQPSLILVSVIWFGTFSFSQYSVALELAAEATFPLPESVSSAILIVGSQVLSIFFVGFVQALAPFAEPSTQFKQTCGPDATPQDYCWPHFGVCILMTLIGIVQLKYLRLPYKRRTSKVEQGNAGPGPLFKSNEESVEQEMQQTDSER</sequence>
<dbReference type="InterPro" id="IPR036259">
    <property type="entry name" value="MFS_trans_sf"/>
</dbReference>
<keyword evidence="4 6" id="KW-0472">Membrane</keyword>